<sequence>MLVFIYCVTKYFPCEFRATISEHLRANASLATAAYENHVVLSVLPEANLAFARLCSHIVEEIHMD</sequence>
<evidence type="ECO:0000313" key="2">
    <source>
        <dbReference type="Proteomes" id="UP000828390"/>
    </source>
</evidence>
<organism evidence="1 2">
    <name type="scientific">Dreissena polymorpha</name>
    <name type="common">Zebra mussel</name>
    <name type="synonym">Mytilus polymorpha</name>
    <dbReference type="NCBI Taxonomy" id="45954"/>
    <lineage>
        <taxon>Eukaryota</taxon>
        <taxon>Metazoa</taxon>
        <taxon>Spiralia</taxon>
        <taxon>Lophotrochozoa</taxon>
        <taxon>Mollusca</taxon>
        <taxon>Bivalvia</taxon>
        <taxon>Autobranchia</taxon>
        <taxon>Heteroconchia</taxon>
        <taxon>Euheterodonta</taxon>
        <taxon>Imparidentia</taxon>
        <taxon>Neoheterodontei</taxon>
        <taxon>Myida</taxon>
        <taxon>Dreissenoidea</taxon>
        <taxon>Dreissenidae</taxon>
        <taxon>Dreissena</taxon>
    </lineage>
</organism>
<evidence type="ECO:0000313" key="1">
    <source>
        <dbReference type="EMBL" id="KAH3779841.1"/>
    </source>
</evidence>
<protein>
    <submittedName>
        <fullName evidence="1">Uncharacterized protein</fullName>
    </submittedName>
</protein>
<reference evidence="1" key="2">
    <citation type="submission" date="2020-11" db="EMBL/GenBank/DDBJ databases">
        <authorList>
            <person name="McCartney M.A."/>
            <person name="Auch B."/>
            <person name="Kono T."/>
            <person name="Mallez S."/>
            <person name="Becker A."/>
            <person name="Gohl D.M."/>
            <person name="Silverstein K.A.T."/>
            <person name="Koren S."/>
            <person name="Bechman K.B."/>
            <person name="Herman A."/>
            <person name="Abrahante J.E."/>
            <person name="Garbe J."/>
        </authorList>
    </citation>
    <scope>NUCLEOTIDE SEQUENCE</scope>
    <source>
        <strain evidence="1">Duluth1</strain>
        <tissue evidence="1">Whole animal</tissue>
    </source>
</reference>
<name>A0A9D4IL87_DREPO</name>
<accession>A0A9D4IL87</accession>
<gene>
    <name evidence="1" type="ORF">DPMN_157649</name>
</gene>
<dbReference type="AlphaFoldDB" id="A0A9D4IL87"/>
<dbReference type="EMBL" id="JAIWYP010000008">
    <property type="protein sequence ID" value="KAH3779841.1"/>
    <property type="molecule type" value="Genomic_DNA"/>
</dbReference>
<reference evidence="1" key="1">
    <citation type="journal article" date="2019" name="bioRxiv">
        <title>The Genome of the Zebra Mussel, Dreissena polymorpha: A Resource for Invasive Species Research.</title>
        <authorList>
            <person name="McCartney M.A."/>
            <person name="Auch B."/>
            <person name="Kono T."/>
            <person name="Mallez S."/>
            <person name="Zhang Y."/>
            <person name="Obille A."/>
            <person name="Becker A."/>
            <person name="Abrahante J.E."/>
            <person name="Garbe J."/>
            <person name="Badalamenti J.P."/>
            <person name="Herman A."/>
            <person name="Mangelson H."/>
            <person name="Liachko I."/>
            <person name="Sullivan S."/>
            <person name="Sone E.D."/>
            <person name="Koren S."/>
            <person name="Silverstein K.A.T."/>
            <person name="Beckman K.B."/>
            <person name="Gohl D.M."/>
        </authorList>
    </citation>
    <scope>NUCLEOTIDE SEQUENCE</scope>
    <source>
        <strain evidence="1">Duluth1</strain>
        <tissue evidence="1">Whole animal</tissue>
    </source>
</reference>
<comment type="caution">
    <text evidence="1">The sequence shown here is derived from an EMBL/GenBank/DDBJ whole genome shotgun (WGS) entry which is preliminary data.</text>
</comment>
<dbReference type="Proteomes" id="UP000828390">
    <property type="component" value="Unassembled WGS sequence"/>
</dbReference>
<proteinExistence type="predicted"/>
<keyword evidence="2" id="KW-1185">Reference proteome</keyword>